<keyword evidence="11" id="KW-0539">Nucleus</keyword>
<reference evidence="15" key="2">
    <citation type="submission" date="2025-09" db="UniProtKB">
        <authorList>
            <consortium name="Ensembl"/>
        </authorList>
    </citation>
    <scope>IDENTIFICATION</scope>
</reference>
<feature type="region of interest" description="Disordered" evidence="13">
    <location>
        <begin position="1"/>
        <end position="50"/>
    </location>
</feature>
<evidence type="ECO:0000259" key="14">
    <source>
        <dbReference type="PROSITE" id="PS50157"/>
    </source>
</evidence>
<proteinExistence type="inferred from homology"/>
<keyword evidence="4" id="KW-0479">Metal-binding</keyword>
<dbReference type="Pfam" id="PF00096">
    <property type="entry name" value="zf-C2H2"/>
    <property type="match status" value="3"/>
</dbReference>
<evidence type="ECO:0000256" key="12">
    <source>
        <dbReference type="PROSITE-ProRule" id="PRU00042"/>
    </source>
</evidence>
<dbReference type="GO" id="GO:0000981">
    <property type="term" value="F:DNA-binding transcription factor activity, RNA polymerase II-specific"/>
    <property type="evidence" value="ECO:0007669"/>
    <property type="project" value="TreeGrafter"/>
</dbReference>
<dbReference type="FunFam" id="3.30.160.60:FF:000292">
    <property type="entry name" value="zinc finger protein 619"/>
    <property type="match status" value="1"/>
</dbReference>
<evidence type="ECO:0000256" key="13">
    <source>
        <dbReference type="SAM" id="MobiDB-lite"/>
    </source>
</evidence>
<dbReference type="PANTHER" id="PTHR23226">
    <property type="entry name" value="ZINC FINGER AND SCAN DOMAIN-CONTAINING"/>
    <property type="match status" value="1"/>
</dbReference>
<evidence type="ECO:0000256" key="9">
    <source>
        <dbReference type="ARBA" id="ARBA00023125"/>
    </source>
</evidence>
<name>A0A8C7XXF0_9TELE</name>
<dbReference type="GeneTree" id="ENSGT00940000153582"/>
<dbReference type="InterPro" id="IPR013087">
    <property type="entry name" value="Znf_C2H2_type"/>
</dbReference>
<dbReference type="InterPro" id="IPR036236">
    <property type="entry name" value="Znf_C2H2_sf"/>
</dbReference>
<keyword evidence="5" id="KW-0677">Repeat</keyword>
<comment type="function">
    <text evidence="1">May be involved in transcriptional regulation.</text>
</comment>
<keyword evidence="6 12" id="KW-0863">Zinc-finger</keyword>
<dbReference type="AlphaFoldDB" id="A0A8C7XXF0"/>
<dbReference type="PROSITE" id="PS00028">
    <property type="entry name" value="ZINC_FINGER_C2H2_1"/>
    <property type="match status" value="2"/>
</dbReference>
<feature type="compositionally biased region" description="Basic and acidic residues" evidence="13">
    <location>
        <begin position="25"/>
        <end position="45"/>
    </location>
</feature>
<feature type="compositionally biased region" description="Basic and acidic residues" evidence="13">
    <location>
        <begin position="1"/>
        <end position="12"/>
    </location>
</feature>
<accession>A0A8C7XXF0</accession>
<dbReference type="FunFam" id="3.30.160.60:FF:002343">
    <property type="entry name" value="Zinc finger protein 33A"/>
    <property type="match status" value="1"/>
</dbReference>
<dbReference type="SUPFAM" id="SSF57667">
    <property type="entry name" value="beta-beta-alpha zinc fingers"/>
    <property type="match status" value="2"/>
</dbReference>
<feature type="domain" description="C2H2-type" evidence="14">
    <location>
        <begin position="63"/>
        <end position="90"/>
    </location>
</feature>
<dbReference type="GO" id="GO:0005634">
    <property type="term" value="C:nucleus"/>
    <property type="evidence" value="ECO:0007669"/>
    <property type="project" value="UniProtKB-SubCell"/>
</dbReference>
<keyword evidence="7" id="KW-0862">Zinc</keyword>
<dbReference type="Proteomes" id="UP000694383">
    <property type="component" value="Unplaced"/>
</dbReference>
<evidence type="ECO:0000313" key="16">
    <source>
        <dbReference type="Proteomes" id="UP000694383"/>
    </source>
</evidence>
<keyword evidence="9" id="KW-0238">DNA-binding</keyword>
<dbReference type="PROSITE" id="PS50157">
    <property type="entry name" value="ZINC_FINGER_C2H2_2"/>
    <property type="match status" value="3"/>
</dbReference>
<dbReference type="GO" id="GO:0008270">
    <property type="term" value="F:zinc ion binding"/>
    <property type="evidence" value="ECO:0007669"/>
    <property type="project" value="UniProtKB-KW"/>
</dbReference>
<evidence type="ECO:0000256" key="3">
    <source>
        <dbReference type="ARBA" id="ARBA00006991"/>
    </source>
</evidence>
<evidence type="ECO:0000256" key="8">
    <source>
        <dbReference type="ARBA" id="ARBA00023015"/>
    </source>
</evidence>
<evidence type="ECO:0000256" key="1">
    <source>
        <dbReference type="ARBA" id="ARBA00003767"/>
    </source>
</evidence>
<dbReference type="GO" id="GO:0000978">
    <property type="term" value="F:RNA polymerase II cis-regulatory region sequence-specific DNA binding"/>
    <property type="evidence" value="ECO:0007669"/>
    <property type="project" value="TreeGrafter"/>
</dbReference>
<evidence type="ECO:0000256" key="7">
    <source>
        <dbReference type="ARBA" id="ARBA00022833"/>
    </source>
</evidence>
<dbReference type="SMART" id="SM00355">
    <property type="entry name" value="ZnF_C2H2"/>
    <property type="match status" value="3"/>
</dbReference>
<evidence type="ECO:0000313" key="15">
    <source>
        <dbReference type="Ensembl" id="ENSOSIP00000020128.1"/>
    </source>
</evidence>
<dbReference type="FunFam" id="3.30.160.60:FF:000307">
    <property type="entry name" value="Zinc finger protein ZFP69 isoform 1"/>
    <property type="match status" value="1"/>
</dbReference>
<reference evidence="15" key="1">
    <citation type="submission" date="2025-08" db="UniProtKB">
        <authorList>
            <consortium name="Ensembl"/>
        </authorList>
    </citation>
    <scope>IDENTIFICATION</scope>
</reference>
<comment type="similarity">
    <text evidence="3">Belongs to the krueppel C2H2-type zinc-finger protein family.</text>
</comment>
<evidence type="ECO:0000256" key="5">
    <source>
        <dbReference type="ARBA" id="ARBA00022737"/>
    </source>
</evidence>
<evidence type="ECO:0000256" key="4">
    <source>
        <dbReference type="ARBA" id="ARBA00022723"/>
    </source>
</evidence>
<organism evidence="15 16">
    <name type="scientific">Oryzias sinensis</name>
    <name type="common">Chinese medaka</name>
    <dbReference type="NCBI Taxonomy" id="183150"/>
    <lineage>
        <taxon>Eukaryota</taxon>
        <taxon>Metazoa</taxon>
        <taxon>Chordata</taxon>
        <taxon>Craniata</taxon>
        <taxon>Vertebrata</taxon>
        <taxon>Euteleostomi</taxon>
        <taxon>Actinopterygii</taxon>
        <taxon>Neopterygii</taxon>
        <taxon>Teleostei</taxon>
        <taxon>Neoteleostei</taxon>
        <taxon>Acanthomorphata</taxon>
        <taxon>Ovalentaria</taxon>
        <taxon>Atherinomorphae</taxon>
        <taxon>Beloniformes</taxon>
        <taxon>Adrianichthyidae</taxon>
        <taxon>Oryziinae</taxon>
        <taxon>Oryzias</taxon>
    </lineage>
</organism>
<dbReference type="PANTHER" id="PTHR23226:SF240">
    <property type="entry name" value="GASTRULA ZINC FINGER PROTEIN XLCGF26.1-LIKE-RELATED"/>
    <property type="match status" value="1"/>
</dbReference>
<evidence type="ECO:0000256" key="10">
    <source>
        <dbReference type="ARBA" id="ARBA00023163"/>
    </source>
</evidence>
<keyword evidence="16" id="KW-1185">Reference proteome</keyword>
<keyword evidence="10" id="KW-0804">Transcription</keyword>
<feature type="domain" description="C2H2-type" evidence="14">
    <location>
        <begin position="119"/>
        <end position="147"/>
    </location>
</feature>
<comment type="subcellular location">
    <subcellularLocation>
        <location evidence="2">Nucleus</location>
    </subcellularLocation>
</comment>
<sequence>METRRHQSSDPKQKRRKEGNPPMSRRSEAEKLQRKEKTKSRDRSDQGTSSDCHLVVHATEKPYKCEICGNGFNRRYNLDLHQRVHTGEKPYKCSVCAKSFSSCVNLKKHQRVHTGEKPYTCKDCGKEFADSSAFKNHQRHSDCLRRARYNLYMELYVMTNKHNYSLMLNNSLFIYYKFLK</sequence>
<keyword evidence="8" id="KW-0805">Transcription regulation</keyword>
<evidence type="ECO:0000256" key="2">
    <source>
        <dbReference type="ARBA" id="ARBA00004123"/>
    </source>
</evidence>
<evidence type="ECO:0000256" key="11">
    <source>
        <dbReference type="ARBA" id="ARBA00023242"/>
    </source>
</evidence>
<protein>
    <recommendedName>
        <fullName evidence="14">C2H2-type domain-containing protein</fullName>
    </recommendedName>
</protein>
<dbReference type="Ensembl" id="ENSOSIT00000021253.1">
    <property type="protein sequence ID" value="ENSOSIP00000020128.1"/>
    <property type="gene ID" value="ENSOSIG00000010769.1"/>
</dbReference>
<evidence type="ECO:0000256" key="6">
    <source>
        <dbReference type="ARBA" id="ARBA00022771"/>
    </source>
</evidence>
<dbReference type="Gene3D" id="3.30.160.60">
    <property type="entry name" value="Classic Zinc Finger"/>
    <property type="match status" value="3"/>
</dbReference>
<feature type="domain" description="C2H2-type" evidence="14">
    <location>
        <begin position="91"/>
        <end position="118"/>
    </location>
</feature>